<feature type="transmembrane region" description="Helical" evidence="1">
    <location>
        <begin position="103"/>
        <end position="125"/>
    </location>
</feature>
<evidence type="ECO:0000313" key="2">
    <source>
        <dbReference type="EMBL" id="CAF1164371.1"/>
    </source>
</evidence>
<dbReference type="EMBL" id="CAJNOH010001020">
    <property type="protein sequence ID" value="CAF1164371.1"/>
    <property type="molecule type" value="Genomic_DNA"/>
</dbReference>
<organism evidence="3 4">
    <name type="scientific">Rotaria sordida</name>
    <dbReference type="NCBI Taxonomy" id="392033"/>
    <lineage>
        <taxon>Eukaryota</taxon>
        <taxon>Metazoa</taxon>
        <taxon>Spiralia</taxon>
        <taxon>Gnathifera</taxon>
        <taxon>Rotifera</taxon>
        <taxon>Eurotatoria</taxon>
        <taxon>Bdelloidea</taxon>
        <taxon>Philodinida</taxon>
        <taxon>Philodinidae</taxon>
        <taxon>Rotaria</taxon>
    </lineage>
</organism>
<feature type="transmembrane region" description="Helical" evidence="1">
    <location>
        <begin position="38"/>
        <end position="59"/>
    </location>
</feature>
<dbReference type="EMBL" id="CAJNOL010001765">
    <property type="protein sequence ID" value="CAF1415854.1"/>
    <property type="molecule type" value="Genomic_DNA"/>
</dbReference>
<dbReference type="Proteomes" id="UP000663854">
    <property type="component" value="Unassembled WGS sequence"/>
</dbReference>
<evidence type="ECO:0000313" key="4">
    <source>
        <dbReference type="Proteomes" id="UP000663870"/>
    </source>
</evidence>
<dbReference type="Proteomes" id="UP000663870">
    <property type="component" value="Unassembled WGS sequence"/>
</dbReference>
<feature type="transmembrane region" description="Helical" evidence="1">
    <location>
        <begin position="79"/>
        <end position="97"/>
    </location>
</feature>
<reference evidence="3" key="1">
    <citation type="submission" date="2021-02" db="EMBL/GenBank/DDBJ databases">
        <authorList>
            <person name="Nowell W R."/>
        </authorList>
    </citation>
    <scope>NUCLEOTIDE SEQUENCE</scope>
</reference>
<keyword evidence="1" id="KW-0472">Membrane</keyword>
<keyword evidence="4" id="KW-1185">Reference proteome</keyword>
<gene>
    <name evidence="3" type="ORF">JXQ802_LOCUS35560</name>
    <name evidence="2" type="ORF">PYM288_LOCUS22923</name>
</gene>
<dbReference type="AlphaFoldDB" id="A0A815LVN2"/>
<sequence length="204" mass="22917">MEFEQNNGKVIITNIPNSSLSKQQLITTDLEIRRIRKYLLLIYGIGLVLCIYGLIYSIFSNKIIYCSITNGRLEEIGECIVAILFFALGLYSASRYSETGLRVIAWLGIIDLIGSVVAIFILVIFSLMNSKRKSSIGISLIDDLENSHAKRTKQINPLVCTIVFLLSFVLVVIIVIYTFKLTKLISAKKTQAIQQIERVVYSTA</sequence>
<evidence type="ECO:0000313" key="3">
    <source>
        <dbReference type="EMBL" id="CAF1415854.1"/>
    </source>
</evidence>
<proteinExistence type="predicted"/>
<feature type="transmembrane region" description="Helical" evidence="1">
    <location>
        <begin position="158"/>
        <end position="179"/>
    </location>
</feature>
<keyword evidence="1" id="KW-1133">Transmembrane helix</keyword>
<protein>
    <submittedName>
        <fullName evidence="3">Uncharacterized protein</fullName>
    </submittedName>
</protein>
<keyword evidence="1" id="KW-0812">Transmembrane</keyword>
<evidence type="ECO:0000256" key="1">
    <source>
        <dbReference type="SAM" id="Phobius"/>
    </source>
</evidence>
<name>A0A815LVN2_9BILA</name>
<accession>A0A815LVN2</accession>
<comment type="caution">
    <text evidence="3">The sequence shown here is derived from an EMBL/GenBank/DDBJ whole genome shotgun (WGS) entry which is preliminary data.</text>
</comment>